<dbReference type="AlphaFoldDB" id="A0A8H6U0Y2"/>
<dbReference type="OrthoDB" id="341421at2759"/>
<dbReference type="EMBL" id="JACAZI010000054">
    <property type="protein sequence ID" value="KAF7325300.1"/>
    <property type="molecule type" value="Genomic_DNA"/>
</dbReference>
<organism evidence="1 2">
    <name type="scientific">Mycena venus</name>
    <dbReference type="NCBI Taxonomy" id="2733690"/>
    <lineage>
        <taxon>Eukaryota</taxon>
        <taxon>Fungi</taxon>
        <taxon>Dikarya</taxon>
        <taxon>Basidiomycota</taxon>
        <taxon>Agaricomycotina</taxon>
        <taxon>Agaricomycetes</taxon>
        <taxon>Agaricomycetidae</taxon>
        <taxon>Agaricales</taxon>
        <taxon>Marasmiineae</taxon>
        <taxon>Mycenaceae</taxon>
        <taxon>Mycena</taxon>
    </lineage>
</organism>
<comment type="caution">
    <text evidence="1">The sequence shown here is derived from an EMBL/GenBank/DDBJ whole genome shotgun (WGS) entry which is preliminary data.</text>
</comment>
<keyword evidence="2" id="KW-1185">Reference proteome</keyword>
<evidence type="ECO:0000313" key="1">
    <source>
        <dbReference type="EMBL" id="KAF7325300.1"/>
    </source>
</evidence>
<proteinExistence type="predicted"/>
<sequence>MAPRDIHCYRIAGFGIPNWGPVLHAHCCLPKTPPPPIELLYPRFDGNLVALKAWRDLYLNDIYSAAIDALGLDEDPTPQKLLIIYLRCSGESEISKFIQVENAFVFSLEEAATMLAEVIWKGVKSVVNGRPQTSTHAAADPAPCVVCQMIDPIDPGKAPAFMVSVKLTDTLLEGARRKDSWKTHLVETLGGGVLRMNLTPGWEGVLH</sequence>
<protein>
    <submittedName>
        <fullName evidence="1">FAD-binding PCMH-type domain-containing protein</fullName>
    </submittedName>
</protein>
<evidence type="ECO:0000313" key="2">
    <source>
        <dbReference type="Proteomes" id="UP000620124"/>
    </source>
</evidence>
<name>A0A8H6U0Y2_9AGAR</name>
<accession>A0A8H6U0Y2</accession>
<reference evidence="1" key="1">
    <citation type="submission" date="2020-05" db="EMBL/GenBank/DDBJ databases">
        <title>Mycena genomes resolve the evolution of fungal bioluminescence.</title>
        <authorList>
            <person name="Tsai I.J."/>
        </authorList>
    </citation>
    <scope>NUCLEOTIDE SEQUENCE</scope>
    <source>
        <strain evidence="1">CCC161011</strain>
    </source>
</reference>
<dbReference type="Proteomes" id="UP000620124">
    <property type="component" value="Unassembled WGS sequence"/>
</dbReference>
<gene>
    <name evidence="1" type="ORF">MVEN_02637500</name>
</gene>